<gene>
    <name evidence="3" type="ORF">SAMN05216270_105115</name>
</gene>
<feature type="compositionally biased region" description="Pro residues" evidence="1">
    <location>
        <begin position="530"/>
        <end position="540"/>
    </location>
</feature>
<feature type="compositionally biased region" description="Polar residues" evidence="1">
    <location>
        <begin position="439"/>
        <end position="449"/>
    </location>
</feature>
<evidence type="ECO:0000313" key="3">
    <source>
        <dbReference type="EMBL" id="SDD56730.1"/>
    </source>
</evidence>
<protein>
    <submittedName>
        <fullName evidence="3">Carboxypeptidase regulatory-like domain-containing protein</fullName>
    </submittedName>
</protein>
<dbReference type="SUPFAM" id="SSF49478">
    <property type="entry name" value="Cna protein B-type domain"/>
    <property type="match status" value="1"/>
</dbReference>
<dbReference type="OrthoDB" id="5188838at2"/>
<organism evidence="3 4">
    <name type="scientific">Glycomyces harbinensis</name>
    <dbReference type="NCBI Taxonomy" id="58114"/>
    <lineage>
        <taxon>Bacteria</taxon>
        <taxon>Bacillati</taxon>
        <taxon>Actinomycetota</taxon>
        <taxon>Actinomycetes</taxon>
        <taxon>Glycomycetales</taxon>
        <taxon>Glycomycetaceae</taxon>
        <taxon>Glycomyces</taxon>
    </lineage>
</organism>
<evidence type="ECO:0000313" key="4">
    <source>
        <dbReference type="Proteomes" id="UP000198949"/>
    </source>
</evidence>
<keyword evidence="2" id="KW-1133">Transmembrane helix</keyword>
<feature type="region of interest" description="Disordered" evidence="1">
    <location>
        <begin position="1"/>
        <end position="22"/>
    </location>
</feature>
<feature type="compositionally biased region" description="Low complexity" evidence="1">
    <location>
        <begin position="541"/>
        <end position="560"/>
    </location>
</feature>
<keyword evidence="2" id="KW-0812">Transmembrane</keyword>
<reference evidence="4" key="1">
    <citation type="submission" date="2016-10" db="EMBL/GenBank/DDBJ databases">
        <authorList>
            <person name="Varghese N."/>
            <person name="Submissions S."/>
        </authorList>
    </citation>
    <scope>NUCLEOTIDE SEQUENCE [LARGE SCALE GENOMIC DNA]</scope>
    <source>
        <strain evidence="4">CGMCC 4.3516</strain>
    </source>
</reference>
<dbReference type="Proteomes" id="UP000198949">
    <property type="component" value="Unassembled WGS sequence"/>
</dbReference>
<keyword evidence="3" id="KW-0645">Protease</keyword>
<feature type="region of interest" description="Disordered" evidence="1">
    <location>
        <begin position="268"/>
        <end position="296"/>
    </location>
</feature>
<dbReference type="Gene3D" id="2.60.40.1120">
    <property type="entry name" value="Carboxypeptidase-like, regulatory domain"/>
    <property type="match status" value="1"/>
</dbReference>
<evidence type="ECO:0000256" key="2">
    <source>
        <dbReference type="SAM" id="Phobius"/>
    </source>
</evidence>
<feature type="compositionally biased region" description="Pro residues" evidence="1">
    <location>
        <begin position="493"/>
        <end position="505"/>
    </location>
</feature>
<feature type="transmembrane region" description="Helical" evidence="2">
    <location>
        <begin position="29"/>
        <end position="49"/>
    </location>
</feature>
<dbReference type="STRING" id="58114.SAMN05216270_105115"/>
<keyword evidence="2" id="KW-0472">Membrane</keyword>
<name>A0A1G6VSR6_9ACTN</name>
<feature type="compositionally biased region" description="Low complexity" evidence="1">
    <location>
        <begin position="405"/>
        <end position="415"/>
    </location>
</feature>
<proteinExistence type="predicted"/>
<keyword evidence="4" id="KW-1185">Reference proteome</keyword>
<sequence>MTVAAEPGGTQTSVPRARRRVGGGLPRRLSGLAVVVGALLGMLTFPQAAMAQGDFTAAITQGHDPQLEIGGATATVVVDVTAVFPPGTGPKDAEIKASVAGLDNLAYVSVGGGCEASGDSSVKCAGMTSGEMRQVQFIVSPMGEADLPDGQSQTGALNVEFPGGATQTSVTVWGTASASITSISGTVSSNAEPVEGAKLVLTDGEGGEHETETGGDGGYEFTGDGSNPIAPGDMTMVITKDGFEEKTEEFSVNEGSTTFNRNVTLTKVEAEESSAPPTSAAPTPAEETSAPPPKDTGISGTLIFLIVIGALLVVGGIIGIVFLLRGGKDDKDDDGESFTPGGPPEHQPTAAQVGTPGVYQAGPAPGSEAPTMIHPGGLVDGPGNPAAPTQFGPAYGGSDSTQVMPQAGFGAAPGAPGLGPDGTTILPVVKQPGGPGASDATQIMPQANLSKPPAAAPPSAFADPGATRPHPGPSAPPNPYADPNATRPHPGASAPPSPSAPPNPYADPNATRPHPGVSPYGADPGATRPHPSPTPPPPPATGSMFEPQNPANAPAAQPEQRFGSPSAPQYGPGSQGYGAQPNQPSQPPGYGSQPSQPAGYGSQPGQPSQPAGYGAQPSQPQGYGSHSAPNAPQSAPPGGDPYPSQSMRRDPYAPQEQPAPPTGEYGATRAMPQHGDPSQSQPPAPYGSEQQREPREDEDPDSRRTERRSWGEWDDRPRSW</sequence>
<dbReference type="Pfam" id="PF13620">
    <property type="entry name" value="CarboxypepD_reg"/>
    <property type="match status" value="1"/>
</dbReference>
<feature type="compositionally biased region" description="Basic and acidic residues" evidence="1">
    <location>
        <begin position="690"/>
        <end position="720"/>
    </location>
</feature>
<keyword evidence="3" id="KW-0121">Carboxypeptidase</keyword>
<dbReference type="AlphaFoldDB" id="A0A1G6VSR6"/>
<dbReference type="RefSeq" id="WP_091033144.1">
    <property type="nucleotide sequence ID" value="NZ_FNAD01000005.1"/>
</dbReference>
<keyword evidence="3" id="KW-0378">Hydrolase</keyword>
<feature type="compositionally biased region" description="Pro residues" evidence="1">
    <location>
        <begin position="470"/>
        <end position="480"/>
    </location>
</feature>
<feature type="compositionally biased region" description="Low complexity" evidence="1">
    <location>
        <begin position="273"/>
        <end position="289"/>
    </location>
</feature>
<evidence type="ECO:0000256" key="1">
    <source>
        <dbReference type="SAM" id="MobiDB-lite"/>
    </source>
</evidence>
<dbReference type="EMBL" id="FNAD01000005">
    <property type="protein sequence ID" value="SDD56730.1"/>
    <property type="molecule type" value="Genomic_DNA"/>
</dbReference>
<feature type="compositionally biased region" description="Polar residues" evidence="1">
    <location>
        <begin position="616"/>
        <end position="633"/>
    </location>
</feature>
<dbReference type="GO" id="GO:0004180">
    <property type="term" value="F:carboxypeptidase activity"/>
    <property type="evidence" value="ECO:0007669"/>
    <property type="project" value="UniProtKB-KW"/>
</dbReference>
<feature type="region of interest" description="Disordered" evidence="1">
    <location>
        <begin position="328"/>
        <end position="720"/>
    </location>
</feature>
<feature type="transmembrane region" description="Helical" evidence="2">
    <location>
        <begin position="302"/>
        <end position="324"/>
    </location>
</feature>
<accession>A0A1G6VSR6</accession>
<feature type="compositionally biased region" description="Low complexity" evidence="1">
    <location>
        <begin position="457"/>
        <end position="466"/>
    </location>
</feature>
<feature type="compositionally biased region" description="Low complexity" evidence="1">
    <location>
        <begin position="580"/>
        <end position="599"/>
    </location>
</feature>